<reference evidence="8" key="1">
    <citation type="submission" date="2018-05" db="EMBL/GenBank/DDBJ databases">
        <title>Draft genome of Mucuna pruriens seed.</title>
        <authorList>
            <person name="Nnadi N.E."/>
            <person name="Vos R."/>
            <person name="Hasami M.H."/>
            <person name="Devisetty U.K."/>
            <person name="Aguiy J.C."/>
        </authorList>
    </citation>
    <scope>NUCLEOTIDE SEQUENCE [LARGE SCALE GENOMIC DNA]</scope>
    <source>
        <strain evidence="8">JCA_2017</strain>
    </source>
</reference>
<dbReference type="GO" id="GO:0005634">
    <property type="term" value="C:nucleus"/>
    <property type="evidence" value="ECO:0007669"/>
    <property type="project" value="UniProtKB-SubCell"/>
</dbReference>
<dbReference type="AlphaFoldDB" id="A0A371DZD0"/>
<keyword evidence="4" id="KW-0804">Transcription</keyword>
<evidence type="ECO:0000256" key="4">
    <source>
        <dbReference type="ARBA" id="ARBA00023163"/>
    </source>
</evidence>
<evidence type="ECO:0000256" key="1">
    <source>
        <dbReference type="ARBA" id="ARBA00004123"/>
    </source>
</evidence>
<evidence type="ECO:0000256" key="3">
    <source>
        <dbReference type="ARBA" id="ARBA00023125"/>
    </source>
</evidence>
<feature type="domain" description="AP2/ERF" evidence="7">
    <location>
        <begin position="19"/>
        <end position="58"/>
    </location>
</feature>
<dbReference type="Proteomes" id="UP000257109">
    <property type="component" value="Unassembled WGS sequence"/>
</dbReference>
<evidence type="ECO:0000259" key="7">
    <source>
        <dbReference type="SMART" id="SM00380"/>
    </source>
</evidence>
<keyword evidence="9" id="KW-1185">Reference proteome</keyword>
<dbReference type="SMART" id="SM00380">
    <property type="entry name" value="AP2"/>
    <property type="match status" value="1"/>
</dbReference>
<organism evidence="8 9">
    <name type="scientific">Mucuna pruriens</name>
    <name type="common">Velvet bean</name>
    <name type="synonym">Dolichos pruriens</name>
    <dbReference type="NCBI Taxonomy" id="157652"/>
    <lineage>
        <taxon>Eukaryota</taxon>
        <taxon>Viridiplantae</taxon>
        <taxon>Streptophyta</taxon>
        <taxon>Embryophyta</taxon>
        <taxon>Tracheophyta</taxon>
        <taxon>Spermatophyta</taxon>
        <taxon>Magnoliopsida</taxon>
        <taxon>eudicotyledons</taxon>
        <taxon>Gunneridae</taxon>
        <taxon>Pentapetalae</taxon>
        <taxon>rosids</taxon>
        <taxon>fabids</taxon>
        <taxon>Fabales</taxon>
        <taxon>Fabaceae</taxon>
        <taxon>Papilionoideae</taxon>
        <taxon>50 kb inversion clade</taxon>
        <taxon>NPAAA clade</taxon>
        <taxon>indigoferoid/millettioid clade</taxon>
        <taxon>Phaseoleae</taxon>
        <taxon>Mucuna</taxon>
    </lineage>
</organism>
<evidence type="ECO:0000313" key="8">
    <source>
        <dbReference type="EMBL" id="RDX57893.1"/>
    </source>
</evidence>
<evidence type="ECO:0000256" key="5">
    <source>
        <dbReference type="ARBA" id="ARBA00023242"/>
    </source>
</evidence>
<evidence type="ECO:0000256" key="6">
    <source>
        <dbReference type="SAM" id="MobiDB-lite"/>
    </source>
</evidence>
<keyword evidence="2" id="KW-0805">Transcription regulation</keyword>
<feature type="region of interest" description="Disordered" evidence="6">
    <location>
        <begin position="314"/>
        <end position="336"/>
    </location>
</feature>
<dbReference type="Gene3D" id="3.30.730.10">
    <property type="entry name" value="AP2/ERF domain"/>
    <property type="match status" value="1"/>
</dbReference>
<dbReference type="STRING" id="157652.A0A371DZD0"/>
<comment type="caution">
    <text evidence="8">The sequence shown here is derived from an EMBL/GenBank/DDBJ whole genome shotgun (WGS) entry which is preliminary data.</text>
</comment>
<keyword evidence="3" id="KW-0238">DNA-binding</keyword>
<keyword evidence="5" id="KW-0539">Nucleus</keyword>
<dbReference type="OrthoDB" id="1412857at2759"/>
<dbReference type="InterPro" id="IPR001471">
    <property type="entry name" value="AP2/ERF_dom"/>
</dbReference>
<proteinExistence type="predicted"/>
<feature type="region of interest" description="Disordered" evidence="6">
    <location>
        <begin position="104"/>
        <end position="126"/>
    </location>
</feature>
<feature type="compositionally biased region" description="Polar residues" evidence="6">
    <location>
        <begin position="104"/>
        <end position="120"/>
    </location>
</feature>
<dbReference type="GO" id="GO:0003700">
    <property type="term" value="F:DNA-binding transcription factor activity"/>
    <property type="evidence" value="ECO:0007669"/>
    <property type="project" value="InterPro"/>
</dbReference>
<accession>A0A371DZD0</accession>
<dbReference type="EMBL" id="QJKJ01018056">
    <property type="protein sequence ID" value="RDX57893.1"/>
    <property type="molecule type" value="Genomic_DNA"/>
</dbReference>
<protein>
    <recommendedName>
        <fullName evidence="7">AP2/ERF domain-containing protein</fullName>
    </recommendedName>
</protein>
<name>A0A371DZD0_MUCPR</name>
<sequence>MSPLSLIPIRNRVSAESRKWEARLGHTSEDAARAYDIVSIKLKGRDAITNFDWNSYEVSGIMDSVITQAADGSVILQKQGNNNNEIEARPRSSNNPQQVIRNSSYARASQNPNLTSSNPYTLGGFSGGAGSSSNSIANHAGEFPNQTATLQQSLQTQNQVNVNNDFNQNLLNNSQFLPRSSNLPLLAHTTQNLELGKCLRFPDWPSDFGTRLLGGNLDLEPLRNIPALNVQSQRHECGIFKQYSCTEYGISNAWHGAINGGCSFGSEIHQVAPLNQEFGATQLQLPELNQSYEPYNYSANTLNQNPLENLNSNFSDGFQNPNSEPNNTIDPQSQTAASQIDVDVSHYLNRSYLEDNDFACDYDMFEVINGGRQGI</sequence>
<dbReference type="InterPro" id="IPR036955">
    <property type="entry name" value="AP2/ERF_dom_sf"/>
</dbReference>
<evidence type="ECO:0000256" key="2">
    <source>
        <dbReference type="ARBA" id="ARBA00023015"/>
    </source>
</evidence>
<gene>
    <name evidence="8" type="ORF">CR513_62830</name>
</gene>
<dbReference type="GO" id="GO:0003677">
    <property type="term" value="F:DNA binding"/>
    <property type="evidence" value="ECO:0007669"/>
    <property type="project" value="UniProtKB-KW"/>
</dbReference>
<evidence type="ECO:0000313" key="9">
    <source>
        <dbReference type="Proteomes" id="UP000257109"/>
    </source>
</evidence>
<feature type="non-terminal residue" evidence="8">
    <location>
        <position position="1"/>
    </location>
</feature>
<feature type="non-terminal residue" evidence="8">
    <location>
        <position position="375"/>
    </location>
</feature>
<comment type="subcellular location">
    <subcellularLocation>
        <location evidence="1">Nucleus</location>
    </subcellularLocation>
</comment>